<accession>A0AAV5VLF0</accession>
<feature type="non-terminal residue" evidence="2">
    <location>
        <position position="1"/>
    </location>
</feature>
<dbReference type="AlphaFoldDB" id="A0AAV5VLF0"/>
<proteinExistence type="predicted"/>
<dbReference type="EMBL" id="BTSY01000003">
    <property type="protein sequence ID" value="GMT20542.1"/>
    <property type="molecule type" value="Genomic_DNA"/>
</dbReference>
<sequence>IFWLIKALLISSLGSVGSLRLAATLLRALRVRVRGHRDSFTVVHRFGNVFRDDERLVIVLLGRAGGRHTVVVVAGNRRREILVELLVLGLGLANLDFEIDEGICEIVDGTGLNRIGLLEKLLCLEAQRCGLVARLSLVLLRIADAVKDGEKGRGHSVGGKRWRMKGGERE</sequence>
<name>A0AAV5VLF0_9BILA</name>
<gene>
    <name evidence="2" type="ORF">PFISCL1PPCAC_11839</name>
</gene>
<feature type="non-terminal residue" evidence="2">
    <location>
        <position position="170"/>
    </location>
</feature>
<dbReference type="Proteomes" id="UP001432322">
    <property type="component" value="Unassembled WGS sequence"/>
</dbReference>
<protein>
    <submittedName>
        <fullName evidence="2">Uncharacterized protein</fullName>
    </submittedName>
</protein>
<comment type="caution">
    <text evidence="2">The sequence shown here is derived from an EMBL/GenBank/DDBJ whole genome shotgun (WGS) entry which is preliminary data.</text>
</comment>
<keyword evidence="3" id="KW-1185">Reference proteome</keyword>
<evidence type="ECO:0000313" key="3">
    <source>
        <dbReference type="Proteomes" id="UP001432322"/>
    </source>
</evidence>
<evidence type="ECO:0000256" key="1">
    <source>
        <dbReference type="SAM" id="MobiDB-lite"/>
    </source>
</evidence>
<reference evidence="2" key="1">
    <citation type="submission" date="2023-10" db="EMBL/GenBank/DDBJ databases">
        <title>Genome assembly of Pristionchus species.</title>
        <authorList>
            <person name="Yoshida K."/>
            <person name="Sommer R.J."/>
        </authorList>
    </citation>
    <scope>NUCLEOTIDE SEQUENCE</scope>
    <source>
        <strain evidence="2">RS5133</strain>
    </source>
</reference>
<evidence type="ECO:0000313" key="2">
    <source>
        <dbReference type="EMBL" id="GMT20542.1"/>
    </source>
</evidence>
<feature type="region of interest" description="Disordered" evidence="1">
    <location>
        <begin position="149"/>
        <end position="170"/>
    </location>
</feature>
<organism evidence="2 3">
    <name type="scientific">Pristionchus fissidentatus</name>
    <dbReference type="NCBI Taxonomy" id="1538716"/>
    <lineage>
        <taxon>Eukaryota</taxon>
        <taxon>Metazoa</taxon>
        <taxon>Ecdysozoa</taxon>
        <taxon>Nematoda</taxon>
        <taxon>Chromadorea</taxon>
        <taxon>Rhabditida</taxon>
        <taxon>Rhabditina</taxon>
        <taxon>Diplogasteromorpha</taxon>
        <taxon>Diplogasteroidea</taxon>
        <taxon>Neodiplogasteridae</taxon>
        <taxon>Pristionchus</taxon>
    </lineage>
</organism>